<evidence type="ECO:0000259" key="6">
    <source>
        <dbReference type="Pfam" id="PF06321"/>
    </source>
</evidence>
<feature type="signal peptide" evidence="5">
    <location>
        <begin position="1"/>
        <end position="17"/>
    </location>
</feature>
<dbReference type="Gene3D" id="2.60.40.3690">
    <property type="match status" value="1"/>
</dbReference>
<dbReference type="AlphaFoldDB" id="A0A9Q5SRM8"/>
<evidence type="ECO:0000313" key="8">
    <source>
        <dbReference type="Proteomes" id="UP000195975"/>
    </source>
</evidence>
<gene>
    <name evidence="7" type="ORF">B5F96_09100</name>
</gene>
<evidence type="ECO:0000256" key="5">
    <source>
        <dbReference type="SAM" id="SignalP"/>
    </source>
</evidence>
<proteinExistence type="inferred from homology"/>
<reference evidence="8" key="1">
    <citation type="submission" date="2017-04" db="EMBL/GenBank/DDBJ databases">
        <title>Function of individual gut microbiota members based on whole genome sequencing of pure cultures obtained from chicken caecum.</title>
        <authorList>
            <person name="Medvecky M."/>
            <person name="Cejkova D."/>
            <person name="Polansky O."/>
            <person name="Karasova D."/>
            <person name="Kubasova T."/>
            <person name="Cizek A."/>
            <person name="Rychlik I."/>
        </authorList>
    </citation>
    <scope>NUCLEOTIDE SEQUENCE [LARGE SCALE GENOMIC DNA]</scope>
    <source>
        <strain evidence="8">An42</strain>
    </source>
</reference>
<comment type="caution">
    <text evidence="7">The sequence shown here is derived from an EMBL/GenBank/DDBJ whole genome shotgun (WGS) entry which is preliminary data.</text>
</comment>
<feature type="domain" description="Major fimbrial subunit protein N-terminal" evidence="6">
    <location>
        <begin position="47"/>
        <end position="168"/>
    </location>
</feature>
<keyword evidence="3 5" id="KW-0732">Signal</keyword>
<dbReference type="InterPro" id="IPR029141">
    <property type="entry name" value="FimA_N"/>
</dbReference>
<dbReference type="EMBL" id="NFIJ01000008">
    <property type="protein sequence ID" value="OUO05193.1"/>
    <property type="molecule type" value="Genomic_DNA"/>
</dbReference>
<dbReference type="PROSITE" id="PS51257">
    <property type="entry name" value="PROKAR_LIPOPROTEIN"/>
    <property type="match status" value="1"/>
</dbReference>
<organism evidence="7 8">
    <name type="scientific">Parabacteroides johnsonii</name>
    <dbReference type="NCBI Taxonomy" id="387661"/>
    <lineage>
        <taxon>Bacteria</taxon>
        <taxon>Pseudomonadati</taxon>
        <taxon>Bacteroidota</taxon>
        <taxon>Bacteroidia</taxon>
        <taxon>Bacteroidales</taxon>
        <taxon>Tannerellaceae</taxon>
        <taxon>Parabacteroides</taxon>
    </lineage>
</organism>
<dbReference type="RefSeq" id="WP_021861743.1">
    <property type="nucleotide sequence ID" value="NZ_CAJLBM010000055.1"/>
</dbReference>
<name>A0A9Q5SRM8_9BACT</name>
<evidence type="ECO:0000256" key="3">
    <source>
        <dbReference type="ARBA" id="ARBA00022729"/>
    </source>
</evidence>
<dbReference type="GO" id="GO:0009289">
    <property type="term" value="C:pilus"/>
    <property type="evidence" value="ECO:0007669"/>
    <property type="project" value="UniProtKB-SubCell"/>
</dbReference>
<sequence>MKLRNLMYATMIACAFASCSNDDVPTPDNGNPDAEGGTSLALKVDQPATKAGSADIRNLTVLVFNGAGTNDIKLEKKATVEEEGVVEVLHTKLTPGNKTVLVLANAKDEVAAFNENTTSYQNVLDATTKFELYSETDGDFSMNSKAYEVTLKANVTNYLGYGLSGSDEAGNYLPQAGDDAVKMYRNVAKVVLKGIKIKEEVADGQQYPNAELRLKEIFILHGHNNSKLVGDNGAEWGTTMASGSYSNGVVDDAYAKYLEDVNETNKIFNYIQNPTSNYVFEPTFVSPFVDDVTVSKSTPYAPEKMMTFYPYENTSDKDGIQTLLVIKGDFSYDGIKSGESTPSRITESNRYYSFAIGNTGTVSEEVPADFVGLRADDKIHGVMRNLQYNTTITVTGPGYKTPVGPKYDETFLDVMVEVVPFGEVSQDVEI</sequence>
<evidence type="ECO:0000313" key="7">
    <source>
        <dbReference type="EMBL" id="OUO05193.1"/>
    </source>
</evidence>
<protein>
    <recommendedName>
        <fullName evidence="6">Major fimbrial subunit protein N-terminal domain-containing protein</fullName>
    </recommendedName>
</protein>
<dbReference type="Gene3D" id="2.60.40.3160">
    <property type="match status" value="1"/>
</dbReference>
<accession>A0A9Q5SRM8</accession>
<dbReference type="Proteomes" id="UP000195975">
    <property type="component" value="Unassembled WGS sequence"/>
</dbReference>
<comment type="subcellular location">
    <subcellularLocation>
        <location evidence="1">Fimbrium</location>
    </subcellularLocation>
</comment>
<feature type="chain" id="PRO_5040457857" description="Major fimbrial subunit protein N-terminal domain-containing protein" evidence="5">
    <location>
        <begin position="18"/>
        <end position="430"/>
    </location>
</feature>
<evidence type="ECO:0000256" key="4">
    <source>
        <dbReference type="ARBA" id="ARBA00023263"/>
    </source>
</evidence>
<evidence type="ECO:0000256" key="1">
    <source>
        <dbReference type="ARBA" id="ARBA00004561"/>
    </source>
</evidence>
<dbReference type="Pfam" id="PF06321">
    <property type="entry name" value="P_gingi_FimA"/>
    <property type="match status" value="1"/>
</dbReference>
<keyword evidence="4" id="KW-0281">Fimbrium</keyword>
<comment type="similarity">
    <text evidence="2">Belongs to the bacteroidetes fimbrillin superfamily. FimA/Mfa1 family.</text>
</comment>
<evidence type="ECO:0000256" key="2">
    <source>
        <dbReference type="ARBA" id="ARBA00006011"/>
    </source>
</evidence>